<organism evidence="2 3">
    <name type="scientific">Pacificimonas flava</name>
    <dbReference type="NCBI Taxonomy" id="1234595"/>
    <lineage>
        <taxon>Bacteria</taxon>
        <taxon>Pseudomonadati</taxon>
        <taxon>Pseudomonadota</taxon>
        <taxon>Alphaproteobacteria</taxon>
        <taxon>Sphingomonadales</taxon>
        <taxon>Sphingosinicellaceae</taxon>
        <taxon>Pacificimonas</taxon>
    </lineage>
</organism>
<keyword evidence="3" id="KW-1185">Reference proteome</keyword>
<sequence length="37" mass="3728">MLVSAGGPRIPAPLNSQQAEGGASSCLPGRICRCWSG</sequence>
<dbReference type="Proteomes" id="UP000198462">
    <property type="component" value="Unassembled WGS sequence"/>
</dbReference>
<dbReference type="EMBL" id="NFZT01000001">
    <property type="protein sequence ID" value="OWV34789.1"/>
    <property type="molecule type" value="Genomic_DNA"/>
</dbReference>
<reference evidence="3" key="1">
    <citation type="submission" date="2017-05" db="EMBL/GenBank/DDBJ databases">
        <authorList>
            <person name="Lin X."/>
        </authorList>
    </citation>
    <scope>NUCLEOTIDE SEQUENCE [LARGE SCALE GENOMIC DNA]</scope>
    <source>
        <strain evidence="3">JLT2012</strain>
    </source>
</reference>
<evidence type="ECO:0000313" key="3">
    <source>
        <dbReference type="Proteomes" id="UP000198462"/>
    </source>
</evidence>
<name>A0A219BAF7_9SPHN</name>
<protein>
    <submittedName>
        <fullName evidence="2">Uncharacterized protein</fullName>
    </submittedName>
</protein>
<proteinExistence type="predicted"/>
<accession>A0A219BAF7</accession>
<evidence type="ECO:0000256" key="1">
    <source>
        <dbReference type="SAM" id="MobiDB-lite"/>
    </source>
</evidence>
<gene>
    <name evidence="2" type="ORF">B5C34_13385</name>
</gene>
<feature type="region of interest" description="Disordered" evidence="1">
    <location>
        <begin position="1"/>
        <end position="25"/>
    </location>
</feature>
<dbReference type="AlphaFoldDB" id="A0A219BAF7"/>
<comment type="caution">
    <text evidence="2">The sequence shown here is derived from an EMBL/GenBank/DDBJ whole genome shotgun (WGS) entry which is preliminary data.</text>
</comment>
<evidence type="ECO:0000313" key="2">
    <source>
        <dbReference type="EMBL" id="OWV34789.1"/>
    </source>
</evidence>